<proteinExistence type="predicted"/>
<gene>
    <name evidence="1" type="ORF">A0H81_03653</name>
</gene>
<dbReference type="Proteomes" id="UP000092993">
    <property type="component" value="Unassembled WGS sequence"/>
</dbReference>
<organism evidence="1 2">
    <name type="scientific">Grifola frondosa</name>
    <name type="common">Maitake</name>
    <name type="synonym">Polyporus frondosus</name>
    <dbReference type="NCBI Taxonomy" id="5627"/>
    <lineage>
        <taxon>Eukaryota</taxon>
        <taxon>Fungi</taxon>
        <taxon>Dikarya</taxon>
        <taxon>Basidiomycota</taxon>
        <taxon>Agaricomycotina</taxon>
        <taxon>Agaricomycetes</taxon>
        <taxon>Polyporales</taxon>
        <taxon>Grifolaceae</taxon>
        <taxon>Grifola</taxon>
    </lineage>
</organism>
<keyword evidence="2" id="KW-1185">Reference proteome</keyword>
<evidence type="ECO:0000313" key="2">
    <source>
        <dbReference type="Proteomes" id="UP000092993"/>
    </source>
</evidence>
<protein>
    <submittedName>
        <fullName evidence="1">Uncharacterized protein</fullName>
    </submittedName>
</protein>
<sequence>MSVPFASDDLFSTQLGGPAVLAPSLSMEGTGSPTTQLTADNTERLASPTSNERWVEALMNSPASFDTELGGYARPSLHQELEFAAPRFTLAADFFQLSHASSFGEPTVRHYATIYLNYHNVSRSISFGIYPVDLIPVRSRNYVDLYDILAPLIHVVMFLFIHSPGEQERRLIFPRLMPIIADTPHRYL</sequence>
<comment type="caution">
    <text evidence="1">The sequence shown here is derived from an EMBL/GenBank/DDBJ whole genome shotgun (WGS) entry which is preliminary data.</text>
</comment>
<name>A0A1C7MJE8_GRIFR</name>
<dbReference type="AlphaFoldDB" id="A0A1C7MJE8"/>
<reference evidence="1 2" key="1">
    <citation type="submission" date="2016-03" db="EMBL/GenBank/DDBJ databases">
        <title>Whole genome sequencing of Grifola frondosa 9006-11.</title>
        <authorList>
            <person name="Min B."/>
            <person name="Park H."/>
            <person name="Kim J.-G."/>
            <person name="Cho H."/>
            <person name="Oh Y.-L."/>
            <person name="Kong W.-S."/>
            <person name="Choi I.-G."/>
        </authorList>
    </citation>
    <scope>NUCLEOTIDE SEQUENCE [LARGE SCALE GENOMIC DNA]</scope>
    <source>
        <strain evidence="1 2">9006-11</strain>
    </source>
</reference>
<dbReference type="EMBL" id="LUGG01000003">
    <property type="protein sequence ID" value="OBZ77003.1"/>
    <property type="molecule type" value="Genomic_DNA"/>
</dbReference>
<accession>A0A1C7MJE8</accession>
<evidence type="ECO:0000313" key="1">
    <source>
        <dbReference type="EMBL" id="OBZ77003.1"/>
    </source>
</evidence>